<dbReference type="GO" id="GO:0016787">
    <property type="term" value="F:hydrolase activity"/>
    <property type="evidence" value="ECO:0007669"/>
    <property type="project" value="UniProtKB-KW"/>
</dbReference>
<accession>A0A9X4H6W6</accession>
<dbReference type="InterPro" id="IPR000055">
    <property type="entry name" value="Restrct_endonuc_typeI_TRD"/>
</dbReference>
<reference evidence="5" key="1">
    <citation type="submission" date="2022-02" db="EMBL/GenBank/DDBJ databases">
        <authorList>
            <person name="Leng L."/>
        </authorList>
    </citation>
    <scope>NUCLEOTIDE SEQUENCE</scope>
    <source>
        <strain evidence="5">JI</strain>
    </source>
</reference>
<dbReference type="PANTHER" id="PTHR30408:SF12">
    <property type="entry name" value="TYPE I RESTRICTION ENZYME MJAVIII SPECIFICITY SUBUNIT"/>
    <property type="match status" value="1"/>
</dbReference>
<dbReference type="SUPFAM" id="SSF116734">
    <property type="entry name" value="DNA methylase specificity domain"/>
    <property type="match status" value="2"/>
</dbReference>
<keyword evidence="5" id="KW-0378">Hydrolase</keyword>
<keyword evidence="3" id="KW-0238">DNA-binding</keyword>
<feature type="domain" description="Type I restriction modification DNA specificity" evidence="4">
    <location>
        <begin position="205"/>
        <end position="369"/>
    </location>
</feature>
<dbReference type="InterPro" id="IPR044946">
    <property type="entry name" value="Restrct_endonuc_typeI_TRD_sf"/>
</dbReference>
<evidence type="ECO:0000259" key="4">
    <source>
        <dbReference type="Pfam" id="PF01420"/>
    </source>
</evidence>
<name>A0A9X4H6W6_9FIRM</name>
<dbReference type="Pfam" id="PF01420">
    <property type="entry name" value="Methylase_S"/>
    <property type="match status" value="2"/>
</dbReference>
<evidence type="ECO:0000313" key="5">
    <source>
        <dbReference type="EMBL" id="MDF9408819.1"/>
    </source>
</evidence>
<comment type="similarity">
    <text evidence="1">Belongs to the type-I restriction system S methylase family.</text>
</comment>
<dbReference type="GO" id="GO:0003677">
    <property type="term" value="F:DNA binding"/>
    <property type="evidence" value="ECO:0007669"/>
    <property type="project" value="UniProtKB-KW"/>
</dbReference>
<evidence type="ECO:0000256" key="3">
    <source>
        <dbReference type="ARBA" id="ARBA00023125"/>
    </source>
</evidence>
<evidence type="ECO:0000313" key="6">
    <source>
        <dbReference type="Proteomes" id="UP001154312"/>
    </source>
</evidence>
<proteinExistence type="inferred from homology"/>
<feature type="domain" description="Type I restriction modification DNA specificity" evidence="4">
    <location>
        <begin position="41"/>
        <end position="177"/>
    </location>
</feature>
<keyword evidence="5" id="KW-0255">Endonuclease</keyword>
<keyword evidence="2" id="KW-0680">Restriction system</keyword>
<evidence type="ECO:0000256" key="1">
    <source>
        <dbReference type="ARBA" id="ARBA00010923"/>
    </source>
</evidence>
<dbReference type="Proteomes" id="UP001154312">
    <property type="component" value="Unassembled WGS sequence"/>
</dbReference>
<dbReference type="EC" id="3.1.21.-" evidence="5"/>
<dbReference type="InterPro" id="IPR052021">
    <property type="entry name" value="Type-I_RS_S_subunit"/>
</dbReference>
<dbReference type="GO" id="GO:0009307">
    <property type="term" value="P:DNA restriction-modification system"/>
    <property type="evidence" value="ECO:0007669"/>
    <property type="project" value="UniProtKB-KW"/>
</dbReference>
<dbReference type="RefSeq" id="WP_277444224.1">
    <property type="nucleotide sequence ID" value="NZ_JAKOAV010000019.1"/>
</dbReference>
<sequence>MTWEKIKLKKILSQPIQNGYSPVCPEAPNGKWILGLGALNGTSLDINEKKPAPLNDEKVDNFLLRSGDFLVSRSNTLDKVGRSALFKGEIENCSYPDLMMRFRIDSSKVFPEFLEHYLKGFDATLHFQRSASGTSGSMVKINKGVLENLLVPLPPITEQKKIAGILKLWQEAIEKIERLITAKEKQFHWLLFKCLTGKLRINRTPKKWNNVTFGEVFQQYKIVNEHNENLDVLSVTRNGIVHQSDYFNKEIASEDKSKYLIAERGTLVMSGLNFWMGSIDFQTICDVGIVSPAYKVFRIINSTVNVEYIRFFVRSPLMTRMLINSSVQGASIVRRNLDMDYLNESPILLPSIEEQKGIAEILRIAEKELQLQRILLDSYRRQKRGLMQKLLTGKWRVKTGEGIES</sequence>
<protein>
    <submittedName>
        <fullName evidence="5">Restriction endonuclease subunit S</fullName>
        <ecNumber evidence="5">3.1.21.-</ecNumber>
    </submittedName>
</protein>
<gene>
    <name evidence="5" type="ORF">L7E55_10710</name>
</gene>
<evidence type="ECO:0000256" key="2">
    <source>
        <dbReference type="ARBA" id="ARBA00022747"/>
    </source>
</evidence>
<dbReference type="GO" id="GO:0004519">
    <property type="term" value="F:endonuclease activity"/>
    <property type="evidence" value="ECO:0007669"/>
    <property type="project" value="UniProtKB-KW"/>
</dbReference>
<organism evidence="5 6">
    <name type="scientific">Pelotomaculum isophthalicicum JI</name>
    <dbReference type="NCBI Taxonomy" id="947010"/>
    <lineage>
        <taxon>Bacteria</taxon>
        <taxon>Bacillati</taxon>
        <taxon>Bacillota</taxon>
        <taxon>Clostridia</taxon>
        <taxon>Eubacteriales</taxon>
        <taxon>Desulfotomaculaceae</taxon>
        <taxon>Pelotomaculum</taxon>
    </lineage>
</organism>
<dbReference type="EMBL" id="JAKOAV010000019">
    <property type="protein sequence ID" value="MDF9408819.1"/>
    <property type="molecule type" value="Genomic_DNA"/>
</dbReference>
<keyword evidence="6" id="KW-1185">Reference proteome</keyword>
<dbReference type="AlphaFoldDB" id="A0A9X4H6W6"/>
<dbReference type="CDD" id="cd17261">
    <property type="entry name" value="RMtype1_S_EcoKI-TRD2-CR2_like"/>
    <property type="match status" value="1"/>
</dbReference>
<dbReference type="Gene3D" id="3.90.220.20">
    <property type="entry name" value="DNA methylase specificity domains"/>
    <property type="match status" value="2"/>
</dbReference>
<comment type="caution">
    <text evidence="5">The sequence shown here is derived from an EMBL/GenBank/DDBJ whole genome shotgun (WGS) entry which is preliminary data.</text>
</comment>
<keyword evidence="5" id="KW-0540">Nuclease</keyword>
<dbReference type="PANTHER" id="PTHR30408">
    <property type="entry name" value="TYPE-1 RESTRICTION ENZYME ECOKI SPECIFICITY PROTEIN"/>
    <property type="match status" value="1"/>
</dbReference>